<comment type="caution">
    <text evidence="10">The sequence shown here is derived from an EMBL/GenBank/DDBJ whole genome shotgun (WGS) entry which is preliminary data.</text>
</comment>
<keyword evidence="11" id="KW-1185">Reference proteome</keyword>
<dbReference type="InterPro" id="IPR017941">
    <property type="entry name" value="Rieske_2Fe-2S"/>
</dbReference>
<organism evidence="10 11">
    <name type="scientific">Serpens gallinarum</name>
    <dbReference type="NCBI Taxonomy" id="2763075"/>
    <lineage>
        <taxon>Bacteria</taxon>
        <taxon>Pseudomonadati</taxon>
        <taxon>Pseudomonadota</taxon>
        <taxon>Gammaproteobacteria</taxon>
        <taxon>Pseudomonadales</taxon>
        <taxon>Pseudomonadaceae</taxon>
        <taxon>Pseudomonas</taxon>
    </lineage>
</organism>
<dbReference type="Gene3D" id="3.30.390.30">
    <property type="match status" value="1"/>
</dbReference>
<evidence type="ECO:0000256" key="1">
    <source>
        <dbReference type="ARBA" id="ARBA00001974"/>
    </source>
</evidence>
<keyword evidence="2" id="KW-0285">Flavoprotein</keyword>
<gene>
    <name evidence="10" type="ORF">H9642_09460</name>
</gene>
<dbReference type="SUPFAM" id="SSF50022">
    <property type="entry name" value="ISP domain"/>
    <property type="match status" value="1"/>
</dbReference>
<dbReference type="InterPro" id="IPR036188">
    <property type="entry name" value="FAD/NAD-bd_sf"/>
</dbReference>
<evidence type="ECO:0000259" key="9">
    <source>
        <dbReference type="PROSITE" id="PS51296"/>
    </source>
</evidence>
<dbReference type="SUPFAM" id="SSF55424">
    <property type="entry name" value="FAD/NAD-linked reductases, dimerisation (C-terminal) domain"/>
    <property type="match status" value="1"/>
</dbReference>
<dbReference type="PRINTS" id="PR00368">
    <property type="entry name" value="FADPNR"/>
</dbReference>
<evidence type="ECO:0000256" key="5">
    <source>
        <dbReference type="ARBA" id="ARBA00022827"/>
    </source>
</evidence>
<keyword evidence="8" id="KW-0411">Iron-sulfur</keyword>
<dbReference type="InterPro" id="IPR023753">
    <property type="entry name" value="FAD/NAD-binding_dom"/>
</dbReference>
<keyword evidence="7" id="KW-0408">Iron</keyword>
<dbReference type="SUPFAM" id="SSF51905">
    <property type="entry name" value="FAD/NAD(P)-binding domain"/>
    <property type="match status" value="2"/>
</dbReference>
<evidence type="ECO:0000256" key="6">
    <source>
        <dbReference type="ARBA" id="ARBA00023002"/>
    </source>
</evidence>
<evidence type="ECO:0000256" key="3">
    <source>
        <dbReference type="ARBA" id="ARBA00022714"/>
    </source>
</evidence>
<sequence>MAHADTTPRGPDLTNGVPVAHVPTTGVLVGHVEGDAVLVARLDDGFHALSATCTHYGGPLAEGLVAGEEIRCPWHHACFSLRTGAALRAPAFTALTKWNVDIIDNTLFVRSKATAEQPAAPSAPRNRPGRVLIIGGGAAGFAAAERLRELGYAGALSMLSADTSAPYDRPNLSKDYLAGTASEDWIPLRGPKFYAKRGIDLRLDCHVTAIDTDAREVATHSGGRLAYDSLLIATGAEPRRLSLPGFERPNVFLLRSLADARAIIEASQGASSVALIGGGFIGLEAAAALRQRGLRVHVIARDEVPMARALGRELGNFLTDLHREQGVVFHLSAAPSHFDGKVLTLEDGSRVAADLLIVGVGVTPRTELAAAAGLTIQDGIQVGLDLQTSVPGHFAAGDAVRYRYGTQLIRVEHWVHAQRQGQTAAANMLGAGLAFTDVPFFWTHHYDLDLRYTGYAADWDDVQIHGSLTEQDFTARFFRAGTLVAAASVGRDLENLCIEAALQQVNNDAVAGGIK</sequence>
<evidence type="ECO:0000313" key="11">
    <source>
        <dbReference type="Proteomes" id="UP000611945"/>
    </source>
</evidence>
<keyword evidence="5" id="KW-0274">FAD</keyword>
<dbReference type="Gene3D" id="3.50.50.60">
    <property type="entry name" value="FAD/NAD(P)-binding domain"/>
    <property type="match status" value="2"/>
</dbReference>
<dbReference type="InterPro" id="IPR028202">
    <property type="entry name" value="Reductase_C"/>
</dbReference>
<keyword evidence="6" id="KW-0560">Oxidoreductase</keyword>
<proteinExistence type="predicted"/>
<keyword evidence="4" id="KW-0479">Metal-binding</keyword>
<name>A0ABR8TNS6_9PSED</name>
<dbReference type="Pfam" id="PF00355">
    <property type="entry name" value="Rieske"/>
    <property type="match status" value="1"/>
</dbReference>
<dbReference type="Gene3D" id="2.102.10.10">
    <property type="entry name" value="Rieske [2Fe-2S] iron-sulphur domain"/>
    <property type="match status" value="1"/>
</dbReference>
<dbReference type="PRINTS" id="PR00411">
    <property type="entry name" value="PNDRDTASEI"/>
</dbReference>
<keyword evidence="3" id="KW-0001">2Fe-2S</keyword>
<comment type="cofactor">
    <cofactor evidence="1">
        <name>FAD</name>
        <dbReference type="ChEBI" id="CHEBI:57692"/>
    </cofactor>
</comment>
<dbReference type="PANTHER" id="PTHR43557:SF2">
    <property type="entry name" value="RIESKE DOMAIN-CONTAINING PROTEIN-RELATED"/>
    <property type="match status" value="1"/>
</dbReference>
<dbReference type="Proteomes" id="UP000611945">
    <property type="component" value="Unassembled WGS sequence"/>
</dbReference>
<dbReference type="InterPro" id="IPR016156">
    <property type="entry name" value="FAD/NAD-linked_Rdtase_dimer_sf"/>
</dbReference>
<accession>A0ABR8TNS6</accession>
<feature type="domain" description="Rieske" evidence="9">
    <location>
        <begin position="14"/>
        <end position="109"/>
    </location>
</feature>
<reference evidence="10 11" key="1">
    <citation type="submission" date="2020-08" db="EMBL/GenBank/DDBJ databases">
        <title>A Genomic Blueprint of the Chicken Gut Microbiome.</title>
        <authorList>
            <person name="Gilroy R."/>
            <person name="Ravi A."/>
            <person name="Getino M."/>
            <person name="Pursley I."/>
            <person name="Horton D.L."/>
            <person name="Alikhan N.-F."/>
            <person name="Baker D."/>
            <person name="Gharbi K."/>
            <person name="Hall N."/>
            <person name="Watson M."/>
            <person name="Adriaenssens E.M."/>
            <person name="Foster-Nyarko E."/>
            <person name="Jarju S."/>
            <person name="Secka A."/>
            <person name="Antonio M."/>
            <person name="Oren A."/>
            <person name="Chaudhuri R."/>
            <person name="La Ragione R.M."/>
            <person name="Hildebrand F."/>
            <person name="Pallen M.J."/>
        </authorList>
    </citation>
    <scope>NUCLEOTIDE SEQUENCE [LARGE SCALE GENOMIC DNA]</scope>
    <source>
        <strain evidence="10 11">Sa2CUA2</strain>
    </source>
</reference>
<dbReference type="InterPro" id="IPR050446">
    <property type="entry name" value="FAD-oxidoreductase/Apoptosis"/>
</dbReference>
<evidence type="ECO:0000313" key="10">
    <source>
        <dbReference type="EMBL" id="MBD7977418.1"/>
    </source>
</evidence>
<evidence type="ECO:0000256" key="4">
    <source>
        <dbReference type="ARBA" id="ARBA00022723"/>
    </source>
</evidence>
<dbReference type="RefSeq" id="WP_251836195.1">
    <property type="nucleotide sequence ID" value="NZ_JACSQG010000004.1"/>
</dbReference>
<dbReference type="Pfam" id="PF14759">
    <property type="entry name" value="Reductase_C"/>
    <property type="match status" value="1"/>
</dbReference>
<dbReference type="Pfam" id="PF07992">
    <property type="entry name" value="Pyr_redox_2"/>
    <property type="match status" value="1"/>
</dbReference>
<dbReference type="EMBL" id="JACSQG010000004">
    <property type="protein sequence ID" value="MBD7977418.1"/>
    <property type="molecule type" value="Genomic_DNA"/>
</dbReference>
<dbReference type="PANTHER" id="PTHR43557">
    <property type="entry name" value="APOPTOSIS-INDUCING FACTOR 1"/>
    <property type="match status" value="1"/>
</dbReference>
<evidence type="ECO:0000256" key="2">
    <source>
        <dbReference type="ARBA" id="ARBA00022630"/>
    </source>
</evidence>
<protein>
    <submittedName>
        <fullName evidence="10">FAD-dependent oxidoreductase</fullName>
    </submittedName>
</protein>
<dbReference type="InterPro" id="IPR036922">
    <property type="entry name" value="Rieske_2Fe-2S_sf"/>
</dbReference>
<dbReference type="PROSITE" id="PS51296">
    <property type="entry name" value="RIESKE"/>
    <property type="match status" value="1"/>
</dbReference>
<evidence type="ECO:0000256" key="8">
    <source>
        <dbReference type="ARBA" id="ARBA00023014"/>
    </source>
</evidence>
<evidence type="ECO:0000256" key="7">
    <source>
        <dbReference type="ARBA" id="ARBA00023004"/>
    </source>
</evidence>